<comment type="cofactor">
    <cofactor evidence="1">
        <name>Mg(2+)</name>
        <dbReference type="ChEBI" id="CHEBI:18420"/>
    </cofactor>
</comment>
<keyword evidence="9" id="KW-0677">Repeat</keyword>
<dbReference type="GO" id="GO:0005953">
    <property type="term" value="C:CAAX-protein geranylgeranyltransferase complex"/>
    <property type="evidence" value="ECO:0000318"/>
    <property type="project" value="GO_Central"/>
</dbReference>
<feature type="region of interest" description="Disordered" evidence="13">
    <location>
        <begin position="251"/>
        <end position="289"/>
    </location>
</feature>
<dbReference type="InterPro" id="IPR041960">
    <property type="entry name" value="GGTase_I_beta"/>
</dbReference>
<dbReference type="PANTHER" id="PTHR11774:SF4">
    <property type="entry name" value="GERANYLGERANYL TRANSFERASE TYPE-1 SUBUNIT BETA"/>
    <property type="match status" value="1"/>
</dbReference>
<dbReference type="OrthoDB" id="24893at2759"/>
<dbReference type="Proteomes" id="UP000000561">
    <property type="component" value="Chromosome 14"/>
</dbReference>
<protein>
    <recommendedName>
        <fullName evidence="5">Geranylgeranyl transferase type-1 subunit beta</fullName>
        <ecNumber evidence="4">2.5.1.59</ecNumber>
    </recommendedName>
    <alternativeName>
        <fullName evidence="12">Geranylgeranyl transferase type I subunit beta</fullName>
    </alternativeName>
</protein>
<evidence type="ECO:0000256" key="8">
    <source>
        <dbReference type="ARBA" id="ARBA00022723"/>
    </source>
</evidence>
<evidence type="ECO:0000256" key="3">
    <source>
        <dbReference type="ARBA" id="ARBA00010497"/>
    </source>
</evidence>
<keyword evidence="16" id="KW-1185">Reference proteome</keyword>
<feature type="domain" description="Prenyltransferase alpha-alpha toroid" evidence="14">
    <location>
        <begin position="14"/>
        <end position="388"/>
    </location>
</feature>
<dbReference type="InterPro" id="IPR001330">
    <property type="entry name" value="Prenyltrans"/>
</dbReference>
<evidence type="ECO:0000256" key="13">
    <source>
        <dbReference type="SAM" id="MobiDB-lite"/>
    </source>
</evidence>
<evidence type="ECO:0000256" key="9">
    <source>
        <dbReference type="ARBA" id="ARBA00022737"/>
    </source>
</evidence>
<dbReference type="FunCoup" id="A0A0D1DTY0">
    <property type="interactions" value="230"/>
</dbReference>
<organism evidence="15 16">
    <name type="scientific">Mycosarcoma maydis</name>
    <name type="common">Corn smut fungus</name>
    <name type="synonym">Ustilago maydis</name>
    <dbReference type="NCBI Taxonomy" id="5270"/>
    <lineage>
        <taxon>Eukaryota</taxon>
        <taxon>Fungi</taxon>
        <taxon>Dikarya</taxon>
        <taxon>Basidiomycota</taxon>
        <taxon>Ustilaginomycotina</taxon>
        <taxon>Ustilaginomycetes</taxon>
        <taxon>Ustilaginales</taxon>
        <taxon>Ustilaginaceae</taxon>
        <taxon>Mycosarcoma</taxon>
    </lineage>
</organism>
<comment type="cofactor">
    <cofactor evidence="2">
        <name>Zn(2+)</name>
        <dbReference type="ChEBI" id="CHEBI:29105"/>
    </cofactor>
</comment>
<dbReference type="eggNOG" id="KOG0367">
    <property type="taxonomic scope" value="Eukaryota"/>
</dbReference>
<evidence type="ECO:0000256" key="1">
    <source>
        <dbReference type="ARBA" id="ARBA00001946"/>
    </source>
</evidence>
<dbReference type="GeneID" id="23567067"/>
<dbReference type="CDD" id="cd02895">
    <property type="entry name" value="GGTase-I"/>
    <property type="match status" value="1"/>
</dbReference>
<evidence type="ECO:0000313" key="15">
    <source>
        <dbReference type="EMBL" id="KIS67271.1"/>
    </source>
</evidence>
<evidence type="ECO:0000256" key="6">
    <source>
        <dbReference type="ARBA" id="ARBA00022602"/>
    </source>
</evidence>
<dbReference type="EMBL" id="CM003153">
    <property type="protein sequence ID" value="KIS67271.1"/>
    <property type="molecule type" value="Genomic_DNA"/>
</dbReference>
<keyword evidence="10" id="KW-0862">Zinc</keyword>
<evidence type="ECO:0000313" key="16">
    <source>
        <dbReference type="Proteomes" id="UP000000561"/>
    </source>
</evidence>
<name>A0A0D1DTY0_MYCMD</name>
<gene>
    <name evidence="15" type="ORF">UMAG_11151</name>
</gene>
<evidence type="ECO:0000256" key="5">
    <source>
        <dbReference type="ARBA" id="ARBA00020603"/>
    </source>
</evidence>
<sequence length="404" mass="43886">MSTTASVKELTSRLETKKHISFLLRCLRMLPQPYTSADDQRMTLGYFAISGLDLLNATNKIPTEEKVELIDWVYAQQLPTGGFRGSPSTTSPCSSSTTSASGGANIAMTYAALLVLAILRDDFARLDREPLKRFISSLQHRDGGFAAEQAVVGGIVDRDPRFTYCAVAICSMLGEAEEGVMDLEALQSFLQRCQRYDGGFGASESHEAHAGMTYCCVAALHLLARNGPEWERKNEAVSWLVHRQVAPTLEQAATKTAPSRVTPPDSESESSDQEQEREQDHLTGGFQGRPAKLPPDVCYSFWNGACLSLLEQHDLIDSFADATYVLSAQSRVGGIAKIPDDHPDLLHTYLGLASLSLHQAASTEAKSGGAGEAGASIDFGLKPLDAAYNCSMTTKEWIRTQLTK</sequence>
<dbReference type="InterPro" id="IPR008930">
    <property type="entry name" value="Terpenoid_cyclase/PrenylTrfase"/>
</dbReference>
<keyword evidence="11" id="KW-0460">Magnesium</keyword>
<evidence type="ECO:0000256" key="2">
    <source>
        <dbReference type="ARBA" id="ARBA00001947"/>
    </source>
</evidence>
<comment type="similarity">
    <text evidence="3">Belongs to the protein prenyltransferase subunit beta family.</text>
</comment>
<dbReference type="GO" id="GO:0046872">
    <property type="term" value="F:metal ion binding"/>
    <property type="evidence" value="ECO:0007669"/>
    <property type="project" value="UniProtKB-KW"/>
</dbReference>
<dbReference type="PANTHER" id="PTHR11774">
    <property type="entry name" value="GERANYLGERANYL TRANSFERASE TYPE BETA SUBUNIT"/>
    <property type="match status" value="1"/>
</dbReference>
<reference evidence="15 16" key="1">
    <citation type="journal article" date="2006" name="Nature">
        <title>Insights from the genome of the biotrophic fungal plant pathogen Ustilago maydis.</title>
        <authorList>
            <person name="Kamper J."/>
            <person name="Kahmann R."/>
            <person name="Bolker M."/>
            <person name="Ma L.J."/>
            <person name="Brefort T."/>
            <person name="Saville B.J."/>
            <person name="Banuett F."/>
            <person name="Kronstad J.W."/>
            <person name="Gold S.E."/>
            <person name="Muller O."/>
            <person name="Perlin M.H."/>
            <person name="Wosten H.A."/>
            <person name="de Vries R."/>
            <person name="Ruiz-Herrera J."/>
            <person name="Reynaga-Pena C.G."/>
            <person name="Snetselaar K."/>
            <person name="McCann M."/>
            <person name="Perez-Martin J."/>
            <person name="Feldbrugge M."/>
            <person name="Basse C.W."/>
            <person name="Steinberg G."/>
            <person name="Ibeas J.I."/>
            <person name="Holloman W."/>
            <person name="Guzman P."/>
            <person name="Farman M."/>
            <person name="Stajich J.E."/>
            <person name="Sentandreu R."/>
            <person name="Gonzalez-Prieto J.M."/>
            <person name="Kennell J.C."/>
            <person name="Molina L."/>
            <person name="Schirawski J."/>
            <person name="Mendoza-Mendoza A."/>
            <person name="Greilinger D."/>
            <person name="Munch K."/>
            <person name="Rossel N."/>
            <person name="Scherer M."/>
            <person name="Vranes M."/>
            <person name="Ladendorf O."/>
            <person name="Vincon V."/>
            <person name="Fuchs U."/>
            <person name="Sandrock B."/>
            <person name="Meng S."/>
            <person name="Ho E.C."/>
            <person name="Cahill M.J."/>
            <person name="Boyce K.J."/>
            <person name="Klose J."/>
            <person name="Klosterman S.J."/>
            <person name="Deelstra H.J."/>
            <person name="Ortiz-Castellanos L."/>
            <person name="Li W."/>
            <person name="Sanchez-Alonso P."/>
            <person name="Schreier P.H."/>
            <person name="Hauser-Hahn I."/>
            <person name="Vaupel M."/>
            <person name="Koopmann E."/>
            <person name="Friedrich G."/>
            <person name="Voss H."/>
            <person name="Schluter T."/>
            <person name="Margolis J."/>
            <person name="Platt D."/>
            <person name="Swimmer C."/>
            <person name="Gnirke A."/>
            <person name="Chen F."/>
            <person name="Vysotskaia V."/>
            <person name="Mannhaupt G."/>
            <person name="Guldener U."/>
            <person name="Munsterkotter M."/>
            <person name="Haase D."/>
            <person name="Oesterheld M."/>
            <person name="Mewes H.W."/>
            <person name="Mauceli E.W."/>
            <person name="DeCaprio D."/>
            <person name="Wade C.M."/>
            <person name="Butler J."/>
            <person name="Young S."/>
            <person name="Jaffe D.B."/>
            <person name="Calvo S."/>
            <person name="Nusbaum C."/>
            <person name="Galagan J."/>
            <person name="Birren B.W."/>
        </authorList>
    </citation>
    <scope>NUCLEOTIDE SEQUENCE [LARGE SCALE GENOMIC DNA]</scope>
    <source>
        <strain evidence="16">DSM 14603 / FGSC 9021 / UM521</strain>
    </source>
</reference>
<dbReference type="InterPro" id="IPR045089">
    <property type="entry name" value="PGGT1B-like"/>
</dbReference>
<dbReference type="EC" id="2.5.1.59" evidence="4"/>
<evidence type="ECO:0000256" key="4">
    <source>
        <dbReference type="ARBA" id="ARBA00012700"/>
    </source>
</evidence>
<dbReference type="VEuPathDB" id="FungiDB:UMAG_11151"/>
<evidence type="ECO:0000256" key="10">
    <source>
        <dbReference type="ARBA" id="ARBA00022833"/>
    </source>
</evidence>
<dbReference type="AlphaFoldDB" id="A0A0D1DTY0"/>
<dbReference type="Pfam" id="PF00432">
    <property type="entry name" value="Prenyltrans"/>
    <property type="match status" value="1"/>
</dbReference>
<dbReference type="Gene3D" id="1.50.10.20">
    <property type="match status" value="1"/>
</dbReference>
<dbReference type="GO" id="GO:0004662">
    <property type="term" value="F:CAAX-protein geranylgeranyltransferase activity"/>
    <property type="evidence" value="ECO:0007669"/>
    <property type="project" value="UniProtKB-EC"/>
</dbReference>
<evidence type="ECO:0000256" key="11">
    <source>
        <dbReference type="ARBA" id="ARBA00022842"/>
    </source>
</evidence>
<dbReference type="RefSeq" id="XP_011391194.1">
    <property type="nucleotide sequence ID" value="XM_011392892.1"/>
</dbReference>
<dbReference type="InParanoid" id="A0A0D1DTY0"/>
<evidence type="ECO:0000256" key="12">
    <source>
        <dbReference type="ARBA" id="ARBA00031713"/>
    </source>
</evidence>
<dbReference type="SUPFAM" id="SSF48239">
    <property type="entry name" value="Terpenoid cyclases/Protein prenyltransferases"/>
    <property type="match status" value="1"/>
</dbReference>
<keyword evidence="7" id="KW-0808">Transferase</keyword>
<accession>A0A0D1DTY0</accession>
<proteinExistence type="inferred from homology"/>
<evidence type="ECO:0000256" key="7">
    <source>
        <dbReference type="ARBA" id="ARBA00022679"/>
    </source>
</evidence>
<dbReference type="KEGG" id="uma:UMAG_11151"/>
<dbReference type="STRING" id="237631.A0A0D1DTY0"/>
<keyword evidence="8" id="KW-0479">Metal-binding</keyword>
<evidence type="ECO:0000259" key="14">
    <source>
        <dbReference type="Pfam" id="PF00432"/>
    </source>
</evidence>
<keyword evidence="6" id="KW-0637">Prenyltransferase</keyword>